<feature type="domain" description="SRCR" evidence="4">
    <location>
        <begin position="259"/>
        <end position="371"/>
    </location>
</feature>
<sequence>MLLLQRVAFLFILNIICSGNCQRNSNNVFPILRLVAVRQIEVSSPQTSGILEFEQKGRWYRFCNEGWTERESYVACGQLGFPNTVSKEQRASYGFDSSIRIKNVKCEGHESWITQCEHESATIRNYCYSGRPVVVSCLQPTSTPTFGIRLKAGAFTGEGRVQILSGSRWMSICGNGWHLKTANVACRQLGFGTGRESFTGTKFGQGHGKIWISNVTCNGDEKNLNKCAYNNVDADESCSHNNVAGVSCFVPDVNHGKKIRIIDGFDERSGRIAVQVKEGVWGSICSDHWTLSEASVACRQLGLGFALGAIQDVWYWTASSEHLETVMTKVRCKGNENALSECDYQTNSNTYFLNCGTRLRFTTEYVGVSCVQALPDLHLDVGALQESFTLDIIPLQELECAVSENCFAPSAYDPSNAASLRNLLRFTTSIWNRGTADFSPWQSPSEWQYHECHQ</sequence>
<dbReference type="SMART" id="SM00202">
    <property type="entry name" value="SR"/>
    <property type="match status" value="3"/>
</dbReference>
<organism evidence="5 6">
    <name type="scientific">Clavelina lepadiformis</name>
    <name type="common">Light-bulb sea squirt</name>
    <name type="synonym">Ascidia lepadiformis</name>
    <dbReference type="NCBI Taxonomy" id="159417"/>
    <lineage>
        <taxon>Eukaryota</taxon>
        <taxon>Metazoa</taxon>
        <taxon>Chordata</taxon>
        <taxon>Tunicata</taxon>
        <taxon>Ascidiacea</taxon>
        <taxon>Aplousobranchia</taxon>
        <taxon>Clavelinidae</taxon>
        <taxon>Clavelina</taxon>
    </lineage>
</organism>
<evidence type="ECO:0000259" key="4">
    <source>
        <dbReference type="PROSITE" id="PS50287"/>
    </source>
</evidence>
<comment type="caution">
    <text evidence="5">The sequence shown here is derived from an EMBL/GenBank/DDBJ whole genome shotgun (WGS) entry which is preliminary data.</text>
</comment>
<protein>
    <recommendedName>
        <fullName evidence="4">SRCR domain-containing protein</fullName>
    </recommendedName>
</protein>
<feature type="disulfide bond" evidence="2">
    <location>
        <begin position="76"/>
        <end position="137"/>
    </location>
</feature>
<feature type="domain" description="SRCR" evidence="4">
    <location>
        <begin position="32"/>
        <end position="138"/>
    </location>
</feature>
<dbReference type="PROSITE" id="PS50287">
    <property type="entry name" value="SRCR_2"/>
    <property type="match status" value="3"/>
</dbReference>
<feature type="domain" description="SRCR" evidence="4">
    <location>
        <begin position="148"/>
        <end position="249"/>
    </location>
</feature>
<dbReference type="InterPro" id="IPR050912">
    <property type="entry name" value="LOX-like_protein"/>
</dbReference>
<dbReference type="PANTHER" id="PTHR45817">
    <property type="entry name" value="LYSYL OXIDASE-LIKE-RELATED"/>
    <property type="match status" value="1"/>
</dbReference>
<feature type="disulfide bond" evidence="2">
    <location>
        <begin position="63"/>
        <end position="127"/>
    </location>
</feature>
<accession>A0ABP0H001</accession>
<comment type="caution">
    <text evidence="2">Lacks conserved residue(s) required for the propagation of feature annotation.</text>
</comment>
<dbReference type="Pfam" id="PF01186">
    <property type="entry name" value="Lysyl_oxidase"/>
    <property type="match status" value="1"/>
</dbReference>
<dbReference type="InterPro" id="IPR036772">
    <property type="entry name" value="SRCR-like_dom_sf"/>
</dbReference>
<dbReference type="EMBL" id="CAWYQH010000163">
    <property type="protein sequence ID" value="CAK8696723.1"/>
    <property type="molecule type" value="Genomic_DNA"/>
</dbReference>
<dbReference type="SUPFAM" id="SSF56487">
    <property type="entry name" value="SRCR-like"/>
    <property type="match status" value="3"/>
</dbReference>
<keyword evidence="3" id="KW-0732">Signal</keyword>
<dbReference type="Proteomes" id="UP001642483">
    <property type="component" value="Unassembled WGS sequence"/>
</dbReference>
<evidence type="ECO:0000256" key="3">
    <source>
        <dbReference type="SAM" id="SignalP"/>
    </source>
</evidence>
<keyword evidence="6" id="KW-1185">Reference proteome</keyword>
<dbReference type="Gene3D" id="3.10.250.10">
    <property type="entry name" value="SRCR-like domain"/>
    <property type="match status" value="3"/>
</dbReference>
<dbReference type="PANTHER" id="PTHR45817:SF4">
    <property type="entry name" value="LYSYL OXIDASE-LIKE-RELATED"/>
    <property type="match status" value="1"/>
</dbReference>
<evidence type="ECO:0000313" key="6">
    <source>
        <dbReference type="Proteomes" id="UP001642483"/>
    </source>
</evidence>
<dbReference type="InterPro" id="IPR001695">
    <property type="entry name" value="Lysyl_oxidase"/>
</dbReference>
<feature type="disulfide bond" evidence="2">
    <location>
        <begin position="106"/>
        <end position="116"/>
    </location>
</feature>
<feature type="disulfide bond" evidence="2">
    <location>
        <begin position="217"/>
        <end position="227"/>
    </location>
</feature>
<evidence type="ECO:0000313" key="5">
    <source>
        <dbReference type="EMBL" id="CAK8696723.1"/>
    </source>
</evidence>
<reference evidence="5 6" key="1">
    <citation type="submission" date="2024-02" db="EMBL/GenBank/DDBJ databases">
        <authorList>
            <person name="Daric V."/>
            <person name="Darras S."/>
        </authorList>
    </citation>
    <scope>NUCLEOTIDE SEQUENCE [LARGE SCALE GENOMIC DNA]</scope>
</reference>
<dbReference type="Pfam" id="PF00530">
    <property type="entry name" value="SRCR"/>
    <property type="match status" value="3"/>
</dbReference>
<keyword evidence="1 2" id="KW-1015">Disulfide bond</keyword>
<feature type="chain" id="PRO_5046453384" description="SRCR domain-containing protein" evidence="3">
    <location>
        <begin position="19"/>
        <end position="454"/>
    </location>
</feature>
<dbReference type="PRINTS" id="PR00258">
    <property type="entry name" value="SPERACTRCPTR"/>
</dbReference>
<evidence type="ECO:0000256" key="1">
    <source>
        <dbReference type="ARBA" id="ARBA00023157"/>
    </source>
</evidence>
<dbReference type="InterPro" id="IPR001190">
    <property type="entry name" value="SRCR"/>
</dbReference>
<feature type="disulfide bond" evidence="2">
    <location>
        <begin position="332"/>
        <end position="342"/>
    </location>
</feature>
<feature type="signal peptide" evidence="3">
    <location>
        <begin position="1"/>
        <end position="18"/>
    </location>
</feature>
<proteinExistence type="predicted"/>
<evidence type="ECO:0000256" key="2">
    <source>
        <dbReference type="PROSITE-ProRule" id="PRU00196"/>
    </source>
</evidence>
<name>A0ABP0H001_CLALP</name>
<gene>
    <name evidence="5" type="ORF">CVLEPA_LOCUS30053</name>
</gene>